<accession>A0A815TXE9</accession>
<gene>
    <name evidence="2" type="ORF">OKA104_LOCUS25889</name>
    <name evidence="1" type="ORF">VCS650_LOCUS42657</name>
</gene>
<evidence type="ECO:0000313" key="3">
    <source>
        <dbReference type="Proteomes" id="UP000663891"/>
    </source>
</evidence>
<sequence>MASSSSSSSLSAASTNEVALVSTSNTQSQPIFDFKAYLDRTMYYNKLFIDTGVRLPLVIMSAMLQAGIWDSFQKILEDKKHDKDAIIAKAEADNKNRCAHLYDDISDEDEEQNNTHGIIETSMKRQKISHTDTSTQTAHSIPVGIVQYKQEGTISK</sequence>
<evidence type="ECO:0000313" key="1">
    <source>
        <dbReference type="EMBL" id="CAF1508848.1"/>
    </source>
</evidence>
<name>A0A815TXE9_9BILA</name>
<dbReference type="AlphaFoldDB" id="A0A815TXE9"/>
<protein>
    <submittedName>
        <fullName evidence="1">Uncharacterized protein</fullName>
    </submittedName>
</protein>
<organism evidence="1 3">
    <name type="scientific">Adineta steineri</name>
    <dbReference type="NCBI Taxonomy" id="433720"/>
    <lineage>
        <taxon>Eukaryota</taxon>
        <taxon>Metazoa</taxon>
        <taxon>Spiralia</taxon>
        <taxon>Gnathifera</taxon>
        <taxon>Rotifera</taxon>
        <taxon>Eurotatoria</taxon>
        <taxon>Bdelloidea</taxon>
        <taxon>Adinetida</taxon>
        <taxon>Adinetidae</taxon>
        <taxon>Adineta</taxon>
    </lineage>
</organism>
<evidence type="ECO:0000313" key="2">
    <source>
        <dbReference type="EMBL" id="CAF3932242.1"/>
    </source>
</evidence>
<dbReference type="Proteomes" id="UP000663881">
    <property type="component" value="Unassembled WGS sequence"/>
</dbReference>
<dbReference type="EMBL" id="CAJNON010002385">
    <property type="protein sequence ID" value="CAF1508848.1"/>
    <property type="molecule type" value="Genomic_DNA"/>
</dbReference>
<proteinExistence type="predicted"/>
<dbReference type="Proteomes" id="UP000663891">
    <property type="component" value="Unassembled WGS sequence"/>
</dbReference>
<reference evidence="1" key="1">
    <citation type="submission" date="2021-02" db="EMBL/GenBank/DDBJ databases">
        <authorList>
            <person name="Nowell W R."/>
        </authorList>
    </citation>
    <scope>NUCLEOTIDE SEQUENCE</scope>
</reference>
<dbReference type="EMBL" id="CAJOAY010002215">
    <property type="protein sequence ID" value="CAF3932242.1"/>
    <property type="molecule type" value="Genomic_DNA"/>
</dbReference>
<comment type="caution">
    <text evidence="1">The sequence shown here is derived from an EMBL/GenBank/DDBJ whole genome shotgun (WGS) entry which is preliminary data.</text>
</comment>